<accession>X1PY31</accession>
<proteinExistence type="predicted"/>
<organism evidence="1">
    <name type="scientific">marine sediment metagenome</name>
    <dbReference type="NCBI Taxonomy" id="412755"/>
    <lineage>
        <taxon>unclassified sequences</taxon>
        <taxon>metagenomes</taxon>
        <taxon>ecological metagenomes</taxon>
    </lineage>
</organism>
<gene>
    <name evidence="1" type="ORF">S06H3_66836</name>
</gene>
<sequence length="41" mass="4334">MAIKVWILGLSEYLIASPGDFEAVKLVAQTIKGCSIAGLAR</sequence>
<dbReference type="AlphaFoldDB" id="X1PY31"/>
<comment type="caution">
    <text evidence="1">The sequence shown here is derived from an EMBL/GenBank/DDBJ whole genome shotgun (WGS) entry which is preliminary data.</text>
</comment>
<protein>
    <submittedName>
        <fullName evidence="1">Uncharacterized protein</fullName>
    </submittedName>
</protein>
<reference evidence="1" key="1">
    <citation type="journal article" date="2014" name="Front. Microbiol.">
        <title>High frequency of phylogenetically diverse reductive dehalogenase-homologous genes in deep subseafloor sedimentary metagenomes.</title>
        <authorList>
            <person name="Kawai M."/>
            <person name="Futagami T."/>
            <person name="Toyoda A."/>
            <person name="Takaki Y."/>
            <person name="Nishi S."/>
            <person name="Hori S."/>
            <person name="Arai W."/>
            <person name="Tsubouchi T."/>
            <person name="Morono Y."/>
            <person name="Uchiyama I."/>
            <person name="Ito T."/>
            <person name="Fujiyama A."/>
            <person name="Inagaki F."/>
            <person name="Takami H."/>
        </authorList>
    </citation>
    <scope>NUCLEOTIDE SEQUENCE</scope>
    <source>
        <strain evidence="1">Expedition CK06-06</strain>
    </source>
</reference>
<evidence type="ECO:0000313" key="1">
    <source>
        <dbReference type="EMBL" id="GAI60833.1"/>
    </source>
</evidence>
<dbReference type="EMBL" id="BARV01045818">
    <property type="protein sequence ID" value="GAI60833.1"/>
    <property type="molecule type" value="Genomic_DNA"/>
</dbReference>
<name>X1PY31_9ZZZZ</name>
<feature type="non-terminal residue" evidence="1">
    <location>
        <position position="41"/>
    </location>
</feature>